<accession>A0A4R1KXF1</accession>
<proteinExistence type="predicted"/>
<dbReference type="InterPro" id="IPR031579">
    <property type="entry name" value="RcpB"/>
</dbReference>
<dbReference type="AlphaFoldDB" id="A0A4R1KXF1"/>
<evidence type="ECO:0000313" key="2">
    <source>
        <dbReference type="Proteomes" id="UP000295496"/>
    </source>
</evidence>
<dbReference type="Pfam" id="PF16971">
    <property type="entry name" value="RcpB"/>
    <property type="match status" value="1"/>
</dbReference>
<protein>
    <submittedName>
        <fullName evidence="1">Pilus assembly protein RcpB</fullName>
    </submittedName>
</protein>
<sequence>MKRILAGLFVSVFYQAAFGQMNELAKDMAIVQPTQSQYAMQSQLVNRHILATNTDLAIHNVIRDVVRDVGSDKSKNVNIIWSDSSAKLSAEHIQKALIAKGIKKNNIHIKSVSKDQLLYPLYVEVEHKGIKKTNCRFDTAEDHMSFDPYKPCATKNNYRIQLKN</sequence>
<comment type="caution">
    <text evidence="1">The sequence shown here is derived from an EMBL/GenBank/DDBJ whole genome shotgun (WGS) entry which is preliminary data.</text>
</comment>
<name>A0A4R1KXF1_9PAST</name>
<reference evidence="1 2" key="1">
    <citation type="submission" date="2019-03" db="EMBL/GenBank/DDBJ databases">
        <title>Genomic Encyclopedia of Type Strains, Phase IV (KMG-IV): sequencing the most valuable type-strain genomes for metagenomic binning, comparative biology and taxonomic classification.</title>
        <authorList>
            <person name="Goeker M."/>
        </authorList>
    </citation>
    <scope>NUCLEOTIDE SEQUENCE [LARGE SCALE GENOMIC DNA]</scope>
    <source>
        <strain evidence="1 2">DSM 10053</strain>
    </source>
</reference>
<gene>
    <name evidence="1" type="ORF">EV692_1216</name>
</gene>
<evidence type="ECO:0000313" key="1">
    <source>
        <dbReference type="EMBL" id="TCK69994.1"/>
    </source>
</evidence>
<keyword evidence="2" id="KW-1185">Reference proteome</keyword>
<dbReference type="EMBL" id="SMGJ01000003">
    <property type="protein sequence ID" value="TCK69994.1"/>
    <property type="molecule type" value="Genomic_DNA"/>
</dbReference>
<dbReference type="RefSeq" id="WP_132301542.1">
    <property type="nucleotide sequence ID" value="NZ_CP170642.1"/>
</dbReference>
<dbReference type="Proteomes" id="UP000295496">
    <property type="component" value="Unassembled WGS sequence"/>
</dbReference>
<organism evidence="1 2">
    <name type="scientific">Lonepinella koalarum</name>
    <dbReference type="NCBI Taxonomy" id="53417"/>
    <lineage>
        <taxon>Bacteria</taxon>
        <taxon>Pseudomonadati</taxon>
        <taxon>Pseudomonadota</taxon>
        <taxon>Gammaproteobacteria</taxon>
        <taxon>Pasteurellales</taxon>
        <taxon>Pasteurellaceae</taxon>
        <taxon>Lonepinella</taxon>
    </lineage>
</organism>
<dbReference type="OrthoDB" id="5679242at2"/>